<name>A0ABS8CFP2_9BURK</name>
<evidence type="ECO:0000313" key="7">
    <source>
        <dbReference type="Proteomes" id="UP000776983"/>
    </source>
</evidence>
<organism evidence="6 7">
    <name type="scientific">Mesopusillimonas faecipullorum</name>
    <dbReference type="NCBI Taxonomy" id="2755040"/>
    <lineage>
        <taxon>Bacteria</taxon>
        <taxon>Pseudomonadati</taxon>
        <taxon>Pseudomonadota</taxon>
        <taxon>Betaproteobacteria</taxon>
        <taxon>Burkholderiales</taxon>
        <taxon>Alcaligenaceae</taxon>
        <taxon>Mesopusillimonas</taxon>
    </lineage>
</organism>
<dbReference type="SUPFAM" id="SSF52540">
    <property type="entry name" value="P-loop containing nucleoside triphosphate hydrolases"/>
    <property type="match status" value="1"/>
</dbReference>
<evidence type="ECO:0000313" key="6">
    <source>
        <dbReference type="EMBL" id="MCB5364866.1"/>
    </source>
</evidence>
<evidence type="ECO:0000259" key="5">
    <source>
        <dbReference type="PROSITE" id="PS50893"/>
    </source>
</evidence>
<gene>
    <name evidence="6" type="ORF">H0484_14050</name>
</gene>
<feature type="domain" description="ABC transporter" evidence="5">
    <location>
        <begin position="7"/>
        <end position="244"/>
    </location>
</feature>
<dbReference type="Proteomes" id="UP000776983">
    <property type="component" value="Unassembled WGS sequence"/>
</dbReference>
<dbReference type="PANTHER" id="PTHR45772">
    <property type="entry name" value="CONSERVED COMPONENT OF ABC TRANSPORTER FOR NATURAL AMINO ACIDS-RELATED"/>
    <property type="match status" value="1"/>
</dbReference>
<dbReference type="Pfam" id="PF12399">
    <property type="entry name" value="BCA_ABC_TP_C"/>
    <property type="match status" value="1"/>
</dbReference>
<dbReference type="Gene3D" id="3.40.50.300">
    <property type="entry name" value="P-loop containing nucleotide triphosphate hydrolases"/>
    <property type="match status" value="1"/>
</dbReference>
<keyword evidence="7" id="KW-1185">Reference proteome</keyword>
<keyword evidence="2" id="KW-1003">Cell membrane</keyword>
<dbReference type="SMART" id="SM00382">
    <property type="entry name" value="AAA"/>
    <property type="match status" value="1"/>
</dbReference>
<sequence length="245" mass="26398">MTHTAALQLKGLDKRYGALHVTQDVSLEVRTGEIHALIGPNGAGKTTLMAQIAGQLKPDAGQVLIQGQDVTHWSAQRRARAGLARTFQTGSVFRSLTTHENVAIALNAKAGRASLWRPFRRPETLKQADETLQRFGLHEEQSAASLGYGTLRQLELAMGLATTPSILLLDEPLAGLSHTESAQAVYLLAGLRHSFPMLLIEHDMQAVFALADRISVLVGGKIIASGTPDEIRASHEVKQAYLGDA</sequence>
<comment type="caution">
    <text evidence="6">The sequence shown here is derived from an EMBL/GenBank/DDBJ whole genome shotgun (WGS) entry which is preliminary data.</text>
</comment>
<evidence type="ECO:0000256" key="1">
    <source>
        <dbReference type="ARBA" id="ARBA00022448"/>
    </source>
</evidence>
<dbReference type="InterPro" id="IPR003593">
    <property type="entry name" value="AAA+_ATPase"/>
</dbReference>
<proteinExistence type="predicted"/>
<evidence type="ECO:0000256" key="3">
    <source>
        <dbReference type="ARBA" id="ARBA00022741"/>
    </source>
</evidence>
<dbReference type="CDD" id="cd03219">
    <property type="entry name" value="ABC_Mj1267_LivG_branched"/>
    <property type="match status" value="1"/>
</dbReference>
<dbReference type="EMBL" id="JACDXW010000010">
    <property type="protein sequence ID" value="MCB5364866.1"/>
    <property type="molecule type" value="Genomic_DNA"/>
</dbReference>
<keyword evidence="2" id="KW-0472">Membrane</keyword>
<dbReference type="GO" id="GO:0005524">
    <property type="term" value="F:ATP binding"/>
    <property type="evidence" value="ECO:0007669"/>
    <property type="project" value="UniProtKB-KW"/>
</dbReference>
<protein>
    <submittedName>
        <fullName evidence="6">ABC transporter ATP-binding protein</fullName>
    </submittedName>
</protein>
<reference evidence="6 7" key="1">
    <citation type="submission" date="2020-07" db="EMBL/GenBank/DDBJ databases">
        <title>Pusillimonas sp. nov., isolated from poultry manure in Taiwan.</title>
        <authorList>
            <person name="Lin S.-Y."/>
            <person name="Tang Y.-S."/>
            <person name="Young C.-C."/>
        </authorList>
    </citation>
    <scope>NUCLEOTIDE SEQUENCE [LARGE SCALE GENOMIC DNA]</scope>
    <source>
        <strain evidence="6 7">CC-YST705</strain>
    </source>
</reference>
<evidence type="ECO:0000256" key="4">
    <source>
        <dbReference type="ARBA" id="ARBA00022840"/>
    </source>
</evidence>
<dbReference type="InterPro" id="IPR003439">
    <property type="entry name" value="ABC_transporter-like_ATP-bd"/>
</dbReference>
<dbReference type="InterPro" id="IPR027417">
    <property type="entry name" value="P-loop_NTPase"/>
</dbReference>
<dbReference type="PROSITE" id="PS50893">
    <property type="entry name" value="ABC_TRANSPORTER_2"/>
    <property type="match status" value="1"/>
</dbReference>
<evidence type="ECO:0000256" key="2">
    <source>
        <dbReference type="ARBA" id="ARBA00022475"/>
    </source>
</evidence>
<keyword evidence="3" id="KW-0547">Nucleotide-binding</keyword>
<keyword evidence="4 6" id="KW-0067">ATP-binding</keyword>
<dbReference type="RefSeq" id="WP_226955281.1">
    <property type="nucleotide sequence ID" value="NZ_JACDXW010000010.1"/>
</dbReference>
<dbReference type="InterPro" id="IPR032823">
    <property type="entry name" value="BCA_ABC_TP_C"/>
</dbReference>
<dbReference type="PANTHER" id="PTHR45772:SF2">
    <property type="entry name" value="ABC TRANSPORTER ATP-BINDING PROTEIN"/>
    <property type="match status" value="1"/>
</dbReference>
<accession>A0ABS8CFP2</accession>
<keyword evidence="1" id="KW-0813">Transport</keyword>
<dbReference type="Pfam" id="PF00005">
    <property type="entry name" value="ABC_tran"/>
    <property type="match status" value="1"/>
</dbReference>
<dbReference type="InterPro" id="IPR051120">
    <property type="entry name" value="ABC_AA/LPS_Transport"/>
</dbReference>